<evidence type="ECO:0000313" key="2">
    <source>
        <dbReference type="Proteomes" id="UP000259914"/>
    </source>
</evidence>
<evidence type="ECO:0000313" key="1">
    <source>
        <dbReference type="EMBL" id="AXH68932.1"/>
    </source>
</evidence>
<name>A0A345MEF1_9CAUD</name>
<accession>A0A345MEF1</accession>
<organism evidence="1 2">
    <name type="scientific">Streptomyces phage SparkleGoddess</name>
    <dbReference type="NCBI Taxonomy" id="2283305"/>
    <lineage>
        <taxon>Viruses</taxon>
        <taxon>Duplodnaviria</taxon>
        <taxon>Heunggongvirae</taxon>
        <taxon>Uroviricota</taxon>
        <taxon>Caudoviricetes</taxon>
        <taxon>Stanwilliamsviridae</taxon>
        <taxon>Loccivirinae</taxon>
        <taxon>Gilsonvirus</taxon>
        <taxon>Gilsonvirus comrade</taxon>
    </lineage>
</organism>
<dbReference type="Proteomes" id="UP000259914">
    <property type="component" value="Segment"/>
</dbReference>
<reference evidence="1 2" key="1">
    <citation type="submission" date="2018-07" db="EMBL/GenBank/DDBJ databases">
        <authorList>
            <person name="Dixon J."/>
            <person name="Knudsen H.R."/>
            <person name="Rock W."/>
            <person name="Scott A.N."/>
            <person name="Walsdorf S.L."/>
            <person name="Layton S.R."/>
            <person name="Nayek S."/>
            <person name="Kim T."/>
            <person name="Hughes L.E."/>
            <person name="Garlena R.A."/>
            <person name="Russell D.A."/>
            <person name="Pope W.H."/>
            <person name="Jacobs-Sera D."/>
            <person name="Hatfull G.F."/>
        </authorList>
    </citation>
    <scope>NUCLEOTIDE SEQUENCE [LARGE SCALE GENOMIC DNA]</scope>
</reference>
<sequence length="129" mass="14475">MRKLHFTDPELKNFALRGTNAIRGGMELLHVHIRTAPRTFGSFATRMDSLTQAYELPAHVIHKMITGGDSERTEMQWVYFTNKHGSVRPTYLTDSGVIPYTGSGGSALNDSNFLLDLVALRKFGIEVDY</sequence>
<dbReference type="EMBL" id="MH590589">
    <property type="protein sequence ID" value="AXH68932.1"/>
    <property type="molecule type" value="Genomic_DNA"/>
</dbReference>
<gene>
    <name evidence="1" type="primary">253</name>
    <name evidence="1" type="ORF">SEA_SPARKLEGODDESS_253</name>
</gene>
<protein>
    <submittedName>
        <fullName evidence="1">Uncharacterized protein</fullName>
    </submittedName>
</protein>
<proteinExistence type="predicted"/>